<proteinExistence type="predicted"/>
<dbReference type="AlphaFoldDB" id="A0A099NPQ1"/>
<sequence>MITIKSGFIVLSEYRNNRVLLSDVNIVTTIVLLFDVNISMLEGLTFEHQHLP</sequence>
<name>A0A099NPQ1_PICKU</name>
<reference evidence="2" key="1">
    <citation type="journal article" date="2014" name="Microb. Cell Fact.">
        <title>Exploiting Issatchenkia orientalis SD108 for succinic acid production.</title>
        <authorList>
            <person name="Xiao H."/>
            <person name="Shao Z."/>
            <person name="Jiang Y."/>
            <person name="Dole S."/>
            <person name="Zhao H."/>
        </authorList>
    </citation>
    <scope>NUCLEOTIDE SEQUENCE [LARGE SCALE GENOMIC DNA]</scope>
    <source>
        <strain evidence="2">SD108</strain>
    </source>
</reference>
<dbReference type="HOGENOM" id="CLU_3087544_0_0_1"/>
<evidence type="ECO:0000313" key="1">
    <source>
        <dbReference type="EMBL" id="KGK34500.1"/>
    </source>
</evidence>
<comment type="caution">
    <text evidence="1">The sequence shown here is derived from an EMBL/GenBank/DDBJ whole genome shotgun (WGS) entry which is preliminary data.</text>
</comment>
<accession>A0A099NPQ1</accession>
<dbReference type="Proteomes" id="UP000029867">
    <property type="component" value="Unassembled WGS sequence"/>
</dbReference>
<protein>
    <submittedName>
        <fullName evidence="1">Uncharacterized protein</fullName>
    </submittedName>
</protein>
<evidence type="ECO:0000313" key="2">
    <source>
        <dbReference type="Proteomes" id="UP000029867"/>
    </source>
</evidence>
<gene>
    <name evidence="1" type="ORF">JL09_g6353</name>
</gene>
<organism evidence="1 2">
    <name type="scientific">Pichia kudriavzevii</name>
    <name type="common">Yeast</name>
    <name type="synonym">Issatchenkia orientalis</name>
    <dbReference type="NCBI Taxonomy" id="4909"/>
    <lineage>
        <taxon>Eukaryota</taxon>
        <taxon>Fungi</taxon>
        <taxon>Dikarya</taxon>
        <taxon>Ascomycota</taxon>
        <taxon>Saccharomycotina</taxon>
        <taxon>Pichiomycetes</taxon>
        <taxon>Pichiales</taxon>
        <taxon>Pichiaceae</taxon>
        <taxon>Pichia</taxon>
    </lineage>
</organism>
<dbReference type="EMBL" id="JQFK01001578">
    <property type="protein sequence ID" value="KGK34500.1"/>
    <property type="molecule type" value="Genomic_DNA"/>
</dbReference>